<dbReference type="PROSITE" id="PS50109">
    <property type="entry name" value="HIS_KIN"/>
    <property type="match status" value="1"/>
</dbReference>
<dbReference type="InterPro" id="IPR005467">
    <property type="entry name" value="His_kinase_dom"/>
</dbReference>
<name>A0A239H4V0_9NOCA</name>
<accession>A0A239H4V0</accession>
<gene>
    <name evidence="14" type="ORF">SAMN05421642_10585</name>
</gene>
<evidence type="ECO:0000313" key="15">
    <source>
        <dbReference type="Proteomes" id="UP000198327"/>
    </source>
</evidence>
<keyword evidence="4" id="KW-0597">Phosphoprotein</keyword>
<dbReference type="SMART" id="SM00388">
    <property type="entry name" value="HisKA"/>
    <property type="match status" value="1"/>
</dbReference>
<dbReference type="Gene3D" id="1.10.287.130">
    <property type="match status" value="1"/>
</dbReference>
<feature type="transmembrane region" description="Helical" evidence="11">
    <location>
        <begin position="157"/>
        <end position="180"/>
    </location>
</feature>
<dbReference type="SMART" id="SM00387">
    <property type="entry name" value="HATPase_c"/>
    <property type="match status" value="1"/>
</dbReference>
<dbReference type="AlphaFoldDB" id="A0A239H4V0"/>
<dbReference type="Gene3D" id="6.10.340.10">
    <property type="match status" value="1"/>
</dbReference>
<dbReference type="Proteomes" id="UP000198327">
    <property type="component" value="Unassembled WGS sequence"/>
</dbReference>
<dbReference type="EMBL" id="FZOW01000005">
    <property type="protein sequence ID" value="SNS76242.1"/>
    <property type="molecule type" value="Genomic_DNA"/>
</dbReference>
<dbReference type="InterPro" id="IPR003594">
    <property type="entry name" value="HATPase_dom"/>
</dbReference>
<keyword evidence="15" id="KW-1185">Reference proteome</keyword>
<dbReference type="SMART" id="SM00304">
    <property type="entry name" value="HAMP"/>
    <property type="match status" value="1"/>
</dbReference>
<evidence type="ECO:0000256" key="1">
    <source>
        <dbReference type="ARBA" id="ARBA00000085"/>
    </source>
</evidence>
<dbReference type="Gene3D" id="3.30.565.10">
    <property type="entry name" value="Histidine kinase-like ATPase, C-terminal domain"/>
    <property type="match status" value="1"/>
</dbReference>
<dbReference type="RefSeq" id="WP_245865430.1">
    <property type="nucleotide sequence ID" value="NZ_FZOW01000005.1"/>
</dbReference>
<feature type="domain" description="Histidine kinase" evidence="12">
    <location>
        <begin position="252"/>
        <end position="467"/>
    </location>
</feature>
<evidence type="ECO:0000259" key="12">
    <source>
        <dbReference type="PROSITE" id="PS50109"/>
    </source>
</evidence>
<evidence type="ECO:0000256" key="10">
    <source>
        <dbReference type="ARBA" id="ARBA00023136"/>
    </source>
</evidence>
<dbReference type="InterPro" id="IPR036097">
    <property type="entry name" value="HisK_dim/P_sf"/>
</dbReference>
<keyword evidence="6 11" id="KW-0812">Transmembrane</keyword>
<dbReference type="GO" id="GO:0005886">
    <property type="term" value="C:plasma membrane"/>
    <property type="evidence" value="ECO:0007669"/>
    <property type="project" value="UniProtKB-SubCell"/>
</dbReference>
<keyword evidence="7 14" id="KW-0418">Kinase</keyword>
<protein>
    <recommendedName>
        <fullName evidence="3">histidine kinase</fullName>
        <ecNumber evidence="3">2.7.13.3</ecNumber>
    </recommendedName>
</protein>
<dbReference type="InterPro" id="IPR050428">
    <property type="entry name" value="TCS_sensor_his_kinase"/>
</dbReference>
<dbReference type="CDD" id="cd00082">
    <property type="entry name" value="HisKA"/>
    <property type="match status" value="1"/>
</dbReference>
<keyword evidence="8 11" id="KW-1133">Transmembrane helix</keyword>
<feature type="domain" description="HAMP" evidence="13">
    <location>
        <begin position="182"/>
        <end position="244"/>
    </location>
</feature>
<dbReference type="Pfam" id="PF02518">
    <property type="entry name" value="HATPase_c"/>
    <property type="match status" value="1"/>
</dbReference>
<dbReference type="Pfam" id="PF00512">
    <property type="entry name" value="HisKA"/>
    <property type="match status" value="1"/>
</dbReference>
<evidence type="ECO:0000256" key="2">
    <source>
        <dbReference type="ARBA" id="ARBA00004236"/>
    </source>
</evidence>
<evidence type="ECO:0000256" key="3">
    <source>
        <dbReference type="ARBA" id="ARBA00012438"/>
    </source>
</evidence>
<dbReference type="SUPFAM" id="SSF47384">
    <property type="entry name" value="Homodimeric domain of signal transducing histidine kinase"/>
    <property type="match status" value="1"/>
</dbReference>
<keyword evidence="10 11" id="KW-0472">Membrane</keyword>
<sequence length="468" mass="50048">MRRRVLVVLMIYSTVVVLALSVPLAVLVGRERVQRFGENRAAAATFFAELSSREDESGVPRLRESVQRYDTLYDEGIAVVDRTGAARALAGLDIDRADVQQAIAGALRNQRGDIPSGLTPWSQPSVLIAAPVGGGTQVDGAVVIDASTDAARRDVAVAWMVIAVGAVLILVSVAVIAAALSRWVVRPLTALSTRVHSFGDKFHDRLPIEGAQRQRPTDYVGPPEVRELSSAFDAMADDVETATAAQRRLVADTAHTLRNPLAALRIRLDVLGMRVPDSAMDAHRKTTLEVDRLSSVVEDLLVLAAAETPSPTHTRTAATDVGATMVDRVEFWSSTLTVARMTISVVVPDPSEICRAAIAEDDLIRILDALLSNASKYAGVGAEVEIGHRSREGYIVVWVSDTGPGVPTDERPKIVDRFFRASGAHGDGTGLGLSIVHALTERAGGSMDVSARRPSGLKIELTIPRTVS</sequence>
<dbReference type="InterPro" id="IPR004358">
    <property type="entry name" value="Sig_transdc_His_kin-like_C"/>
</dbReference>
<evidence type="ECO:0000256" key="6">
    <source>
        <dbReference type="ARBA" id="ARBA00022692"/>
    </source>
</evidence>
<proteinExistence type="predicted"/>
<dbReference type="GO" id="GO:0000155">
    <property type="term" value="F:phosphorelay sensor kinase activity"/>
    <property type="evidence" value="ECO:0007669"/>
    <property type="project" value="InterPro"/>
</dbReference>
<comment type="subcellular location">
    <subcellularLocation>
        <location evidence="2">Cell membrane</location>
    </subcellularLocation>
</comment>
<dbReference type="InterPro" id="IPR036890">
    <property type="entry name" value="HATPase_C_sf"/>
</dbReference>
<dbReference type="EC" id="2.7.13.3" evidence="3"/>
<keyword evidence="5" id="KW-0808">Transferase</keyword>
<dbReference type="InterPro" id="IPR003660">
    <property type="entry name" value="HAMP_dom"/>
</dbReference>
<evidence type="ECO:0000256" key="4">
    <source>
        <dbReference type="ARBA" id="ARBA00022553"/>
    </source>
</evidence>
<evidence type="ECO:0000313" key="14">
    <source>
        <dbReference type="EMBL" id="SNS76242.1"/>
    </source>
</evidence>
<dbReference type="PANTHER" id="PTHR45436">
    <property type="entry name" value="SENSOR HISTIDINE KINASE YKOH"/>
    <property type="match status" value="1"/>
</dbReference>
<dbReference type="InterPro" id="IPR003661">
    <property type="entry name" value="HisK_dim/P_dom"/>
</dbReference>
<evidence type="ECO:0000256" key="11">
    <source>
        <dbReference type="SAM" id="Phobius"/>
    </source>
</evidence>
<dbReference type="PROSITE" id="PS50885">
    <property type="entry name" value="HAMP"/>
    <property type="match status" value="1"/>
</dbReference>
<dbReference type="PANTHER" id="PTHR45436:SF5">
    <property type="entry name" value="SENSOR HISTIDINE KINASE TRCS"/>
    <property type="match status" value="1"/>
</dbReference>
<evidence type="ECO:0000259" key="13">
    <source>
        <dbReference type="PROSITE" id="PS50885"/>
    </source>
</evidence>
<reference evidence="15" key="1">
    <citation type="submission" date="2017-06" db="EMBL/GenBank/DDBJ databases">
        <authorList>
            <person name="Varghese N."/>
            <person name="Submissions S."/>
        </authorList>
    </citation>
    <scope>NUCLEOTIDE SEQUENCE [LARGE SCALE GENOMIC DNA]</scope>
    <source>
        <strain evidence="15">JCM 23211</strain>
    </source>
</reference>
<evidence type="ECO:0000256" key="5">
    <source>
        <dbReference type="ARBA" id="ARBA00022679"/>
    </source>
</evidence>
<keyword evidence="9" id="KW-0902">Two-component regulatory system</keyword>
<organism evidence="14 15">
    <name type="scientific">Rhodococcoides kyotonense</name>
    <dbReference type="NCBI Taxonomy" id="398843"/>
    <lineage>
        <taxon>Bacteria</taxon>
        <taxon>Bacillati</taxon>
        <taxon>Actinomycetota</taxon>
        <taxon>Actinomycetes</taxon>
        <taxon>Mycobacteriales</taxon>
        <taxon>Nocardiaceae</taxon>
        <taxon>Rhodococcoides</taxon>
    </lineage>
</organism>
<evidence type="ECO:0000256" key="7">
    <source>
        <dbReference type="ARBA" id="ARBA00022777"/>
    </source>
</evidence>
<dbReference type="SUPFAM" id="SSF55874">
    <property type="entry name" value="ATPase domain of HSP90 chaperone/DNA topoisomerase II/histidine kinase"/>
    <property type="match status" value="1"/>
</dbReference>
<evidence type="ECO:0000256" key="8">
    <source>
        <dbReference type="ARBA" id="ARBA00022989"/>
    </source>
</evidence>
<feature type="transmembrane region" description="Helical" evidence="11">
    <location>
        <begin position="6"/>
        <end position="28"/>
    </location>
</feature>
<comment type="catalytic activity">
    <reaction evidence="1">
        <text>ATP + protein L-histidine = ADP + protein N-phospho-L-histidine.</text>
        <dbReference type="EC" id="2.7.13.3"/>
    </reaction>
</comment>
<dbReference type="PRINTS" id="PR00344">
    <property type="entry name" value="BCTRLSENSOR"/>
</dbReference>
<evidence type="ECO:0000256" key="9">
    <source>
        <dbReference type="ARBA" id="ARBA00023012"/>
    </source>
</evidence>